<evidence type="ECO:0000256" key="3">
    <source>
        <dbReference type="ARBA" id="ARBA00022598"/>
    </source>
</evidence>
<dbReference type="PROSITE" id="PS00178">
    <property type="entry name" value="AA_TRNA_LIGASE_I"/>
    <property type="match status" value="1"/>
</dbReference>
<keyword evidence="3 10" id="KW-0436">Ligase</keyword>
<dbReference type="Gene3D" id="1.10.730.10">
    <property type="entry name" value="Isoleucyl-tRNA Synthetase, Domain 1"/>
    <property type="match status" value="1"/>
</dbReference>
<dbReference type="SUPFAM" id="SSF52374">
    <property type="entry name" value="Nucleotidylyl transferase"/>
    <property type="match status" value="1"/>
</dbReference>
<evidence type="ECO:0000259" key="11">
    <source>
        <dbReference type="SMART" id="SM00836"/>
    </source>
</evidence>
<dbReference type="CDD" id="cd07956">
    <property type="entry name" value="Anticodon_Ia_Arg"/>
    <property type="match status" value="1"/>
</dbReference>
<dbReference type="AlphaFoldDB" id="A0A1E4TIA1"/>
<dbReference type="GO" id="GO:0006420">
    <property type="term" value="P:arginyl-tRNA aminoacylation"/>
    <property type="evidence" value="ECO:0007669"/>
    <property type="project" value="InterPro"/>
</dbReference>
<name>A0A1E4TIA1_9ASCO</name>
<dbReference type="FunFam" id="1.10.730.10:FF:000006">
    <property type="entry name" value="Arginyl-tRNA synthetase 2, mitochondrial"/>
    <property type="match status" value="1"/>
</dbReference>
<comment type="similarity">
    <text evidence="1 10">Belongs to the class-I aminoacyl-tRNA synthetase family.</text>
</comment>
<reference evidence="13" key="1">
    <citation type="submission" date="2016-02" db="EMBL/GenBank/DDBJ databases">
        <title>Comparative genomics of biotechnologically important yeasts.</title>
        <authorList>
            <consortium name="DOE Joint Genome Institute"/>
            <person name="Riley R."/>
            <person name="Haridas S."/>
            <person name="Wolfe K.H."/>
            <person name="Lopes M.R."/>
            <person name="Hittinger C.T."/>
            <person name="Goker M."/>
            <person name="Salamov A."/>
            <person name="Wisecaver J."/>
            <person name="Long T.M."/>
            <person name="Aerts A.L."/>
            <person name="Barry K."/>
            <person name="Choi C."/>
            <person name="Clum A."/>
            <person name="Coughlan A.Y."/>
            <person name="Deshpande S."/>
            <person name="Douglass A.P."/>
            <person name="Hanson S.J."/>
            <person name="Klenk H.-P."/>
            <person name="Labutti K."/>
            <person name="Lapidus A."/>
            <person name="Lindquist E."/>
            <person name="Lipzen A."/>
            <person name="Meier-Kolthoff J.P."/>
            <person name="Ohm R.A."/>
            <person name="Otillar R.P."/>
            <person name="Pangilinan J."/>
            <person name="Peng Y."/>
            <person name="Rokas A."/>
            <person name="Rosa C.A."/>
            <person name="Scheuner C."/>
            <person name="Sibirny A.A."/>
            <person name="Slot J.C."/>
            <person name="Stielow J.B."/>
            <person name="Sun H."/>
            <person name="Kurtzman C.P."/>
            <person name="Blackwell M."/>
            <person name="Jeffries T.W."/>
            <person name="Grigoriev I.V."/>
        </authorList>
    </citation>
    <scope>NUCLEOTIDE SEQUENCE [LARGE SCALE GENOMIC DNA]</scope>
    <source>
        <strain evidence="13">NRRL Y-17796</strain>
    </source>
</reference>
<dbReference type="GO" id="GO:0005739">
    <property type="term" value="C:mitochondrion"/>
    <property type="evidence" value="ECO:0007669"/>
    <property type="project" value="TreeGrafter"/>
</dbReference>
<dbReference type="CDD" id="cd00671">
    <property type="entry name" value="ArgRS_core"/>
    <property type="match status" value="1"/>
</dbReference>
<organism evidence="12 13">
    <name type="scientific">Tortispora caseinolytica NRRL Y-17796</name>
    <dbReference type="NCBI Taxonomy" id="767744"/>
    <lineage>
        <taxon>Eukaryota</taxon>
        <taxon>Fungi</taxon>
        <taxon>Dikarya</taxon>
        <taxon>Ascomycota</taxon>
        <taxon>Saccharomycotina</taxon>
        <taxon>Trigonopsidomycetes</taxon>
        <taxon>Trigonopsidales</taxon>
        <taxon>Trigonopsidaceae</taxon>
        <taxon>Tortispora</taxon>
    </lineage>
</organism>
<proteinExistence type="inferred from homology"/>
<feature type="domain" description="DALR anticodon binding" evidence="11">
    <location>
        <begin position="500"/>
        <end position="617"/>
    </location>
</feature>
<dbReference type="PANTHER" id="PTHR11956">
    <property type="entry name" value="ARGINYL-TRNA SYNTHETASE"/>
    <property type="match status" value="1"/>
</dbReference>
<dbReference type="InterPro" id="IPR036695">
    <property type="entry name" value="Arg-tRNA-synth_N_sf"/>
</dbReference>
<evidence type="ECO:0000256" key="1">
    <source>
        <dbReference type="ARBA" id="ARBA00005594"/>
    </source>
</evidence>
<dbReference type="InterPro" id="IPR001278">
    <property type="entry name" value="Arg-tRNA-ligase"/>
</dbReference>
<evidence type="ECO:0000256" key="4">
    <source>
        <dbReference type="ARBA" id="ARBA00022741"/>
    </source>
</evidence>
<keyword evidence="6 10" id="KW-0648">Protein biosynthesis</keyword>
<dbReference type="Pfam" id="PF05746">
    <property type="entry name" value="DALR_1"/>
    <property type="match status" value="1"/>
</dbReference>
<dbReference type="Proteomes" id="UP000095023">
    <property type="component" value="Unassembled WGS sequence"/>
</dbReference>
<keyword evidence="7 10" id="KW-0030">Aminoacyl-tRNA synthetase</keyword>
<dbReference type="EC" id="6.1.1.19" evidence="2"/>
<dbReference type="SUPFAM" id="SSF47323">
    <property type="entry name" value="Anticodon-binding domain of a subclass of class I aminoacyl-tRNA synthetases"/>
    <property type="match status" value="1"/>
</dbReference>
<dbReference type="PANTHER" id="PTHR11956:SF11">
    <property type="entry name" value="ARGININE--TRNA LIGASE, MITOCHONDRIAL-RELATED"/>
    <property type="match status" value="1"/>
</dbReference>
<dbReference type="InterPro" id="IPR035684">
    <property type="entry name" value="ArgRS_core"/>
</dbReference>
<dbReference type="InterPro" id="IPR014729">
    <property type="entry name" value="Rossmann-like_a/b/a_fold"/>
</dbReference>
<protein>
    <recommendedName>
        <fullName evidence="2">arginine--tRNA ligase</fullName>
        <ecNumber evidence="2">6.1.1.19</ecNumber>
    </recommendedName>
    <alternativeName>
        <fullName evidence="8">Arginyl-tRNA synthetase</fullName>
    </alternativeName>
</protein>
<evidence type="ECO:0000313" key="12">
    <source>
        <dbReference type="EMBL" id="ODV91459.1"/>
    </source>
</evidence>
<keyword evidence="5 10" id="KW-0067">ATP-binding</keyword>
<dbReference type="EMBL" id="KV453841">
    <property type="protein sequence ID" value="ODV91459.1"/>
    <property type="molecule type" value="Genomic_DNA"/>
</dbReference>
<evidence type="ECO:0000313" key="13">
    <source>
        <dbReference type="Proteomes" id="UP000095023"/>
    </source>
</evidence>
<comment type="catalytic activity">
    <reaction evidence="9">
        <text>tRNA(Arg) + L-arginine + ATP = L-arginyl-tRNA(Arg) + AMP + diphosphate</text>
        <dbReference type="Rhea" id="RHEA:20301"/>
        <dbReference type="Rhea" id="RHEA-COMP:9658"/>
        <dbReference type="Rhea" id="RHEA-COMP:9673"/>
        <dbReference type="ChEBI" id="CHEBI:30616"/>
        <dbReference type="ChEBI" id="CHEBI:32682"/>
        <dbReference type="ChEBI" id="CHEBI:33019"/>
        <dbReference type="ChEBI" id="CHEBI:78442"/>
        <dbReference type="ChEBI" id="CHEBI:78513"/>
        <dbReference type="ChEBI" id="CHEBI:456215"/>
        <dbReference type="EC" id="6.1.1.19"/>
    </reaction>
</comment>
<accession>A0A1E4TIA1</accession>
<dbReference type="NCBIfam" id="TIGR00456">
    <property type="entry name" value="argS"/>
    <property type="match status" value="1"/>
</dbReference>
<keyword evidence="13" id="KW-1185">Reference proteome</keyword>
<dbReference type="HAMAP" id="MF_00123">
    <property type="entry name" value="Arg_tRNA_synth"/>
    <property type="match status" value="1"/>
</dbReference>
<dbReference type="SMART" id="SM00836">
    <property type="entry name" value="DALR_1"/>
    <property type="match status" value="1"/>
</dbReference>
<evidence type="ECO:0000256" key="8">
    <source>
        <dbReference type="ARBA" id="ARBA00033033"/>
    </source>
</evidence>
<evidence type="ECO:0000256" key="6">
    <source>
        <dbReference type="ARBA" id="ARBA00022917"/>
    </source>
</evidence>
<sequence length="617" mass="70294">MSLDQLTAKLDAFGISDFKPYPGTNPCANPFDVFRGHIATELSRLTGADPEICFSALEWSTNPERPDLLVPLRRLRLDKKLDVNQKAVEWADQFNKANFIERVSPDKAFLQFYFNPTLLTDLVIKDILNRREKYGFNNTGEGKTILIEFSSPNIAKPFHAGHLRSTIIGGFLSNLHEALGWKVIRMNYLGDWGKQFGILAVGYKRYGDEELLKTNPIQHLFDVYVRVNNDIKEEEEKLEADAKAAGKEAADEKAPTDIEAQKYFSLMEEGNDEALSIWRRFRELSIEKYIETYNRLNISYDVYSGESQVPEEESAQAEKIIDEKGIAITEPNGAKLIDLTKFKMGKARIRRADGTTLYLTRDIGTALARYNKYHFDKCIYVVASQQNLYFQQLFKILQMMEVPFADKVEHINFGLVKGMSTRKGTVVFLDNILEEARDAMHEVMKKNEEKYAQVQDPDKVADLVGISAVMIQDMAAKRVNDYEFNWSRMLSFEGDTGPYLQYAHSRLNSIARNANISAEELAKADLSLLTENEAIKLVRILAKYPDVILQAAKNSEPTTIVTYLFKLTHEFSSCYDKLWVAGQEPEIAKARLALYTSVRQVLNNGMRLLGLTPVERM</sequence>
<dbReference type="OrthoDB" id="68056at2759"/>
<dbReference type="Gene3D" id="3.30.1360.70">
    <property type="entry name" value="Arginyl tRNA synthetase N-terminal domain"/>
    <property type="match status" value="1"/>
</dbReference>
<dbReference type="GO" id="GO:0004814">
    <property type="term" value="F:arginine-tRNA ligase activity"/>
    <property type="evidence" value="ECO:0007669"/>
    <property type="project" value="UniProtKB-EC"/>
</dbReference>
<dbReference type="SUPFAM" id="SSF55190">
    <property type="entry name" value="Arginyl-tRNA synthetase (ArgRS), N-terminal 'additional' domain"/>
    <property type="match status" value="1"/>
</dbReference>
<gene>
    <name evidence="12" type="ORF">CANCADRAFT_33122</name>
</gene>
<evidence type="ECO:0000256" key="9">
    <source>
        <dbReference type="ARBA" id="ARBA00049339"/>
    </source>
</evidence>
<dbReference type="GO" id="GO:0005524">
    <property type="term" value="F:ATP binding"/>
    <property type="evidence" value="ECO:0007669"/>
    <property type="project" value="UniProtKB-KW"/>
</dbReference>
<evidence type="ECO:0000256" key="5">
    <source>
        <dbReference type="ARBA" id="ARBA00022840"/>
    </source>
</evidence>
<evidence type="ECO:0000256" key="7">
    <source>
        <dbReference type="ARBA" id="ARBA00023146"/>
    </source>
</evidence>
<keyword evidence="4 10" id="KW-0547">Nucleotide-binding</keyword>
<dbReference type="GO" id="GO:0032543">
    <property type="term" value="P:mitochondrial translation"/>
    <property type="evidence" value="ECO:0007669"/>
    <property type="project" value="TreeGrafter"/>
</dbReference>
<evidence type="ECO:0000256" key="10">
    <source>
        <dbReference type="RuleBase" id="RU363038"/>
    </source>
</evidence>
<evidence type="ECO:0000256" key="2">
    <source>
        <dbReference type="ARBA" id="ARBA00012837"/>
    </source>
</evidence>
<dbReference type="Gene3D" id="3.40.50.620">
    <property type="entry name" value="HUPs"/>
    <property type="match status" value="1"/>
</dbReference>
<dbReference type="PRINTS" id="PR01038">
    <property type="entry name" value="TRNASYNTHARG"/>
</dbReference>
<dbReference type="Pfam" id="PF00750">
    <property type="entry name" value="tRNA-synt_1d"/>
    <property type="match status" value="1"/>
</dbReference>
<dbReference type="FunFam" id="3.40.50.620:FF:000058">
    <property type="entry name" value="Mitochondrial arginyl-tRNA synthetase"/>
    <property type="match status" value="1"/>
</dbReference>
<dbReference type="InterPro" id="IPR001412">
    <property type="entry name" value="aa-tRNA-synth_I_CS"/>
</dbReference>
<dbReference type="InterPro" id="IPR009080">
    <property type="entry name" value="tRNAsynth_Ia_anticodon-bd"/>
</dbReference>
<dbReference type="InterPro" id="IPR008909">
    <property type="entry name" value="DALR_anticod-bd"/>
</dbReference>